<dbReference type="OrthoDB" id="9976624at2"/>
<dbReference type="Proteomes" id="UP000232223">
    <property type="component" value="Chromosome"/>
</dbReference>
<dbReference type="RefSeq" id="WP_100679627.1">
    <property type="nucleotide sequence ID" value="NZ_CP024969.1"/>
</dbReference>
<feature type="chain" id="PRO_5014823609" description="Lipoprotein" evidence="1">
    <location>
        <begin position="20"/>
        <end position="288"/>
    </location>
</feature>
<gene>
    <name evidence="2" type="ORF">MTABA_v1c05040</name>
</gene>
<dbReference type="PROSITE" id="PS51257">
    <property type="entry name" value="PROKAR_LIPOPROTEIN"/>
    <property type="match status" value="1"/>
</dbReference>
<reference evidence="2 3" key="1">
    <citation type="submission" date="2017-11" db="EMBL/GenBank/DDBJ databases">
        <title>Genome sequence of Mesoplasma tabanidae BARC 857 (ATCC 49584).</title>
        <authorList>
            <person name="Lo W.-S."/>
            <person name="Kuo C.-H."/>
        </authorList>
    </citation>
    <scope>NUCLEOTIDE SEQUENCE [LARGE SCALE GENOMIC DNA]</scope>
    <source>
        <strain evidence="2 3">BARC 857</strain>
    </source>
</reference>
<sequence>MKKLLHLLTSLTLVSCSLGLTISCGSKSVVTITKTNIETIFNDNYIELPYWMDINGQNILSVIRKKYPELKQCKLNLIYSITTWELHVDENDLYYEGIKYFNIIINEEMPTFPTIKKELKDVLLNTNMIFSEDIEINEINIIKKIKEMYSELHSMSLKLERLNETEWKLSIEENELFHKSSVNLFVTFCKEEEMPGFPVNIASLIKEGSFIQVNTNDEQAILESVYKIAPELENRLFVSDIEDMGVVNQDKLETHLFEAVLVVFDDDQDYFGGVLVKYYFDISNKSVT</sequence>
<feature type="signal peptide" evidence="1">
    <location>
        <begin position="1"/>
        <end position="19"/>
    </location>
</feature>
<accession>A0A2K8P4M5</accession>
<evidence type="ECO:0000313" key="3">
    <source>
        <dbReference type="Proteomes" id="UP000232223"/>
    </source>
</evidence>
<evidence type="ECO:0000256" key="1">
    <source>
        <dbReference type="SAM" id="SignalP"/>
    </source>
</evidence>
<name>A0A2K8P4M5_9MOLU</name>
<dbReference type="EMBL" id="CP024969">
    <property type="protein sequence ID" value="ATZ21702.1"/>
    <property type="molecule type" value="Genomic_DNA"/>
</dbReference>
<keyword evidence="1" id="KW-0732">Signal</keyword>
<dbReference type="AlphaFoldDB" id="A0A2K8P4M5"/>
<dbReference type="KEGG" id="mtab:MTABA_v1c05040"/>
<keyword evidence="3" id="KW-1185">Reference proteome</keyword>
<evidence type="ECO:0000313" key="2">
    <source>
        <dbReference type="EMBL" id="ATZ21702.1"/>
    </source>
</evidence>
<organism evidence="2 3">
    <name type="scientific">Mesoplasma tabanidae</name>
    <dbReference type="NCBI Taxonomy" id="219745"/>
    <lineage>
        <taxon>Bacteria</taxon>
        <taxon>Bacillati</taxon>
        <taxon>Mycoplasmatota</taxon>
        <taxon>Mollicutes</taxon>
        <taxon>Entomoplasmatales</taxon>
        <taxon>Entomoplasmataceae</taxon>
        <taxon>Mesoplasma</taxon>
    </lineage>
</organism>
<proteinExistence type="predicted"/>
<protein>
    <recommendedName>
        <fullName evidence="4">Lipoprotein</fullName>
    </recommendedName>
</protein>
<evidence type="ECO:0008006" key="4">
    <source>
        <dbReference type="Google" id="ProtNLM"/>
    </source>
</evidence>